<dbReference type="Proteomes" id="UP000245647">
    <property type="component" value="Unassembled WGS sequence"/>
</dbReference>
<name>A0A2U2PD49_9SPHI</name>
<dbReference type="Gene3D" id="2.60.40.2970">
    <property type="match status" value="1"/>
</dbReference>
<organism evidence="1 2">
    <name type="scientific">Pararcticibacter amylolyticus</name>
    <dbReference type="NCBI Taxonomy" id="2173175"/>
    <lineage>
        <taxon>Bacteria</taxon>
        <taxon>Pseudomonadati</taxon>
        <taxon>Bacteroidota</taxon>
        <taxon>Sphingobacteriia</taxon>
        <taxon>Sphingobacteriales</taxon>
        <taxon>Sphingobacteriaceae</taxon>
        <taxon>Pararcticibacter</taxon>
    </lineage>
</organism>
<dbReference type="GO" id="GO:0008233">
    <property type="term" value="F:peptidase activity"/>
    <property type="evidence" value="ECO:0007669"/>
    <property type="project" value="UniProtKB-KW"/>
</dbReference>
<keyword evidence="1" id="KW-0645">Protease</keyword>
<dbReference type="OrthoDB" id="711001at2"/>
<evidence type="ECO:0000313" key="2">
    <source>
        <dbReference type="Proteomes" id="UP000245647"/>
    </source>
</evidence>
<reference evidence="1 2" key="1">
    <citation type="submission" date="2018-04" db="EMBL/GenBank/DDBJ databases">
        <title>Pedobacter chongqingensis sp. nov., isolated from a rottenly hemp rope.</title>
        <authorList>
            <person name="Cai Y."/>
        </authorList>
    </citation>
    <scope>NUCLEOTIDE SEQUENCE [LARGE SCALE GENOMIC DNA]</scope>
    <source>
        <strain evidence="1 2">FJ4-8</strain>
    </source>
</reference>
<dbReference type="PROSITE" id="PS51257">
    <property type="entry name" value="PROKAR_LIPOPROTEIN"/>
    <property type="match status" value="1"/>
</dbReference>
<keyword evidence="2" id="KW-1185">Reference proteome</keyword>
<proteinExistence type="predicted"/>
<dbReference type="RefSeq" id="WP_109417099.1">
    <property type="nucleotide sequence ID" value="NZ_QEAS01000015.1"/>
</dbReference>
<dbReference type="GO" id="GO:0006508">
    <property type="term" value="P:proteolysis"/>
    <property type="evidence" value="ECO:0007669"/>
    <property type="project" value="UniProtKB-KW"/>
</dbReference>
<gene>
    <name evidence="1" type="ORF">DDR33_17500</name>
</gene>
<dbReference type="AlphaFoldDB" id="A0A2U2PD49"/>
<accession>A0A2U2PD49</accession>
<protein>
    <submittedName>
        <fullName evidence="1">Protease</fullName>
    </submittedName>
</protein>
<keyword evidence="1" id="KW-0378">Hydrolase</keyword>
<comment type="caution">
    <text evidence="1">The sequence shown here is derived from an EMBL/GenBank/DDBJ whole genome shotgun (WGS) entry which is preliminary data.</text>
</comment>
<dbReference type="EMBL" id="QEAS01000015">
    <property type="protein sequence ID" value="PWG79315.1"/>
    <property type="molecule type" value="Genomic_DNA"/>
</dbReference>
<evidence type="ECO:0000313" key="1">
    <source>
        <dbReference type="EMBL" id="PWG79315.1"/>
    </source>
</evidence>
<sequence>MIRENLLIVLIGGLLAVGCKTRKESGSGLESGSGPVVKLQTAGAPVNADSVMLTFVVYNHSDTVQHFCKWDTPFEPLLGKYLSVTDKAGTEADYKGAMARRVMPPPSESYILVNPHDSVSATFNLAKGYAVKPGSYTVRYIASGLSGLQAGNELKVVVPGGVSSK</sequence>